<proteinExistence type="predicted"/>
<organism evidence="4 5">
    <name type="scientific">Methylobacterium frigidaeris</name>
    <dbReference type="NCBI Taxonomy" id="2038277"/>
    <lineage>
        <taxon>Bacteria</taxon>
        <taxon>Pseudomonadati</taxon>
        <taxon>Pseudomonadota</taxon>
        <taxon>Alphaproteobacteria</taxon>
        <taxon>Hyphomicrobiales</taxon>
        <taxon>Methylobacteriaceae</taxon>
        <taxon>Methylobacterium</taxon>
    </lineage>
</organism>
<evidence type="ECO:0000259" key="2">
    <source>
        <dbReference type="Pfam" id="PF03428"/>
    </source>
</evidence>
<dbReference type="SUPFAM" id="SSF46785">
    <property type="entry name" value="Winged helix' DNA-binding domain"/>
    <property type="match status" value="1"/>
</dbReference>
<feature type="region of interest" description="Disordered" evidence="1">
    <location>
        <begin position="403"/>
        <end position="431"/>
    </location>
</feature>
<protein>
    <recommendedName>
        <fullName evidence="6">Replication initiation protein RepC</fullName>
    </recommendedName>
</protein>
<evidence type="ECO:0000256" key="1">
    <source>
        <dbReference type="SAM" id="MobiDB-lite"/>
    </source>
</evidence>
<dbReference type="InterPro" id="IPR047611">
    <property type="entry name" value="RepABC_RepC"/>
</dbReference>
<dbReference type="Pfam" id="PF11800">
    <property type="entry name" value="RP-C_C"/>
    <property type="match status" value="1"/>
</dbReference>
<dbReference type="EMBL" id="BPQJ01000043">
    <property type="protein sequence ID" value="GJD65608.1"/>
    <property type="molecule type" value="Genomic_DNA"/>
</dbReference>
<dbReference type="NCBIfam" id="NF010396">
    <property type="entry name" value="PRK13824.1"/>
    <property type="match status" value="1"/>
</dbReference>
<dbReference type="InterPro" id="IPR036390">
    <property type="entry name" value="WH_DNA-bd_sf"/>
</dbReference>
<name>A0AA37HH15_9HYPH</name>
<feature type="domain" description="Plasmid replication protein C N-terminal" evidence="2">
    <location>
        <begin position="13"/>
        <end position="186"/>
    </location>
</feature>
<feature type="domain" description="Plasmid replication protein C C-terminal" evidence="3">
    <location>
        <begin position="294"/>
        <end position="392"/>
    </location>
</feature>
<keyword evidence="5" id="KW-1185">Reference proteome</keyword>
<evidence type="ECO:0000259" key="3">
    <source>
        <dbReference type="Pfam" id="PF11800"/>
    </source>
</evidence>
<dbReference type="Pfam" id="PF03428">
    <property type="entry name" value="RP-C"/>
    <property type="match status" value="1"/>
</dbReference>
<gene>
    <name evidence="4" type="ORF">MPEAHAMD_5803</name>
</gene>
<dbReference type="AlphaFoldDB" id="A0AA37HH15"/>
<reference evidence="4" key="2">
    <citation type="submission" date="2021-08" db="EMBL/GenBank/DDBJ databases">
        <authorList>
            <person name="Tani A."/>
            <person name="Ola A."/>
            <person name="Ogura Y."/>
            <person name="Katsura K."/>
            <person name="Hayashi T."/>
        </authorList>
    </citation>
    <scope>NUCLEOTIDE SEQUENCE</scope>
    <source>
        <strain evidence="4">JCM 32048</strain>
    </source>
</reference>
<dbReference type="Gene3D" id="1.10.10.10">
    <property type="entry name" value="Winged helix-like DNA-binding domain superfamily/Winged helix DNA-binding domain"/>
    <property type="match status" value="1"/>
</dbReference>
<accession>A0AA37HH15</accession>
<dbReference type="Proteomes" id="UP001055286">
    <property type="component" value="Unassembled WGS sequence"/>
</dbReference>
<sequence length="431" mass="45899">MTQTQPSTPFGRRPLSLAMMAAQAAAKACPEETVSHKWRTFRHLTEAKQRLGLGDRALAVLSALLSFHPGTALTPGPDLVVFPSNRELSVRAHGPSPTTLRRALSQLVEAGLVIRRDSPNGKRYARRGEGGHIEQAFGFDLSPLVARASEFEALAAEVRAAAKARTLLREEISLLRRDIGKIVAFARETGLSGAWDGIEAQLQGAGAMPPRSAGNAVLAEIATGLRTLRAAVDKCLADSIEFQETDASESQAGCHHQSSKPESFQNLERGLRGQDDEVAVPRTASVVPANRALPLGLVLEACPDIVAYARHGVGNWRDFLGAAVVARASLGIAPLAWNAAVEAMGEEQAAVVVAGILQRGPAIAVPGAYLRDLTEKARAGRFSAWPMVMALWRVQQGNTISGSDIRRPLTGSSLRPRFNPTAIHPGGSRNG</sequence>
<comment type="caution">
    <text evidence="4">The sequence shown here is derived from an EMBL/GenBank/DDBJ whole genome shotgun (WGS) entry which is preliminary data.</text>
</comment>
<evidence type="ECO:0000313" key="5">
    <source>
        <dbReference type="Proteomes" id="UP001055286"/>
    </source>
</evidence>
<dbReference type="InterPro" id="IPR036388">
    <property type="entry name" value="WH-like_DNA-bd_sf"/>
</dbReference>
<dbReference type="InterPro" id="IPR005090">
    <property type="entry name" value="RepC_N"/>
</dbReference>
<evidence type="ECO:0000313" key="4">
    <source>
        <dbReference type="EMBL" id="GJD65608.1"/>
    </source>
</evidence>
<dbReference type="InterPro" id="IPR021760">
    <property type="entry name" value="RepC_C"/>
</dbReference>
<dbReference type="RefSeq" id="WP_099899793.1">
    <property type="nucleotide sequence ID" value="NZ_BPQJ01000043.1"/>
</dbReference>
<evidence type="ECO:0008006" key="6">
    <source>
        <dbReference type="Google" id="ProtNLM"/>
    </source>
</evidence>
<reference evidence="4" key="1">
    <citation type="journal article" date="2016" name="Front. Microbiol.">
        <title>Genome Sequence of the Piezophilic, Mesophilic Sulfate-Reducing Bacterium Desulfovibrio indicus J2T.</title>
        <authorList>
            <person name="Cao J."/>
            <person name="Maignien L."/>
            <person name="Shao Z."/>
            <person name="Alain K."/>
            <person name="Jebbar M."/>
        </authorList>
    </citation>
    <scope>NUCLEOTIDE SEQUENCE</scope>
    <source>
        <strain evidence="4">JCM 32048</strain>
    </source>
</reference>
<dbReference type="NCBIfam" id="NF040974">
    <property type="entry name" value="RepABC_RepC"/>
    <property type="match status" value="1"/>
</dbReference>